<dbReference type="OrthoDB" id="408373at2759"/>
<dbReference type="GO" id="GO:0017000">
    <property type="term" value="P:antibiotic biosynthetic process"/>
    <property type="evidence" value="ECO:0007669"/>
    <property type="project" value="UniProtKB-ARBA"/>
</dbReference>
<dbReference type="PANTHER" id="PTHR37017">
    <property type="entry name" value="AB HYDROLASE-1 DOMAIN-CONTAINING PROTEIN-RELATED"/>
    <property type="match status" value="1"/>
</dbReference>
<protein>
    <recommendedName>
        <fullName evidence="2">AB hydrolase-1 domain-containing protein</fullName>
    </recommendedName>
</protein>
<dbReference type="InterPro" id="IPR052897">
    <property type="entry name" value="Sec-Metab_Biosynth_Hydrolase"/>
</dbReference>
<reference evidence="3" key="2">
    <citation type="journal article" date="2023" name="IMA Fungus">
        <title>Comparative genomic study of the Penicillium genus elucidates a diverse pangenome and 15 lateral gene transfer events.</title>
        <authorList>
            <person name="Petersen C."/>
            <person name="Sorensen T."/>
            <person name="Nielsen M.R."/>
            <person name="Sondergaard T.E."/>
            <person name="Sorensen J.L."/>
            <person name="Fitzpatrick D.A."/>
            <person name="Frisvad J.C."/>
            <person name="Nielsen K.L."/>
        </authorList>
    </citation>
    <scope>NUCLEOTIDE SEQUENCE</scope>
    <source>
        <strain evidence="3">IBT 29495</strain>
    </source>
</reference>
<comment type="caution">
    <text evidence="3">The sequence shown here is derived from an EMBL/GenBank/DDBJ whole genome shotgun (WGS) entry which is preliminary data.</text>
</comment>
<gene>
    <name evidence="3" type="ORF">N7463_010511</name>
</gene>
<dbReference type="Pfam" id="PF12697">
    <property type="entry name" value="Abhydrolase_6"/>
    <property type="match status" value="1"/>
</dbReference>
<reference evidence="3" key="1">
    <citation type="submission" date="2022-12" db="EMBL/GenBank/DDBJ databases">
        <authorList>
            <person name="Petersen C."/>
        </authorList>
    </citation>
    <scope>NUCLEOTIDE SEQUENCE</scope>
    <source>
        <strain evidence="3">IBT 29495</strain>
    </source>
</reference>
<keyword evidence="1" id="KW-1133">Transmembrane helix</keyword>
<dbReference type="AlphaFoldDB" id="A0A9X0C1W4"/>
<keyword evidence="1" id="KW-0812">Transmembrane</keyword>
<name>A0A9X0C1W4_9EURO</name>
<evidence type="ECO:0000313" key="4">
    <source>
        <dbReference type="Proteomes" id="UP001149954"/>
    </source>
</evidence>
<keyword evidence="4" id="KW-1185">Reference proteome</keyword>
<dbReference type="InterPro" id="IPR000073">
    <property type="entry name" value="AB_hydrolase_1"/>
</dbReference>
<feature type="transmembrane region" description="Helical" evidence="1">
    <location>
        <begin position="108"/>
        <end position="127"/>
    </location>
</feature>
<evidence type="ECO:0000313" key="3">
    <source>
        <dbReference type="EMBL" id="KAJ5494424.1"/>
    </source>
</evidence>
<sequence>MSTPPTLLFIPGSWHKPTCYDEVTKLLQGHKLKCISITLPSTTGNPAATFKDDLETAREAILTETINGRNVVVIAHSYGGMVGNSAIKGLTEPRDFTESQNQTSTTGYVIGLILIASGFTLSGLAFMDPFFRPPPFLAGQ</sequence>
<dbReference type="Proteomes" id="UP001149954">
    <property type="component" value="Unassembled WGS sequence"/>
</dbReference>
<evidence type="ECO:0000259" key="2">
    <source>
        <dbReference type="Pfam" id="PF12697"/>
    </source>
</evidence>
<dbReference type="SUPFAM" id="SSF53474">
    <property type="entry name" value="alpha/beta-Hydrolases"/>
    <property type="match status" value="1"/>
</dbReference>
<organism evidence="3 4">
    <name type="scientific">Penicillium fimorum</name>
    <dbReference type="NCBI Taxonomy" id="1882269"/>
    <lineage>
        <taxon>Eukaryota</taxon>
        <taxon>Fungi</taxon>
        <taxon>Dikarya</taxon>
        <taxon>Ascomycota</taxon>
        <taxon>Pezizomycotina</taxon>
        <taxon>Eurotiomycetes</taxon>
        <taxon>Eurotiomycetidae</taxon>
        <taxon>Eurotiales</taxon>
        <taxon>Aspergillaceae</taxon>
        <taxon>Penicillium</taxon>
    </lineage>
</organism>
<feature type="domain" description="AB hydrolase-1" evidence="2">
    <location>
        <begin position="7"/>
        <end position="135"/>
    </location>
</feature>
<accession>A0A9X0C1W4</accession>
<evidence type="ECO:0000256" key="1">
    <source>
        <dbReference type="SAM" id="Phobius"/>
    </source>
</evidence>
<dbReference type="Gene3D" id="3.40.50.1820">
    <property type="entry name" value="alpha/beta hydrolase"/>
    <property type="match status" value="1"/>
</dbReference>
<dbReference type="PANTHER" id="PTHR37017:SF3">
    <property type="entry name" value="AB HYDROLASE-1 DOMAIN-CONTAINING PROTEIN"/>
    <property type="match status" value="1"/>
</dbReference>
<dbReference type="InterPro" id="IPR029058">
    <property type="entry name" value="AB_hydrolase_fold"/>
</dbReference>
<dbReference type="GO" id="GO:0072330">
    <property type="term" value="P:monocarboxylic acid biosynthetic process"/>
    <property type="evidence" value="ECO:0007669"/>
    <property type="project" value="UniProtKB-ARBA"/>
</dbReference>
<keyword evidence="1" id="KW-0472">Membrane</keyword>
<proteinExistence type="predicted"/>
<dbReference type="EMBL" id="JAPWDS010000006">
    <property type="protein sequence ID" value="KAJ5494424.1"/>
    <property type="molecule type" value="Genomic_DNA"/>
</dbReference>